<comment type="caution">
    <text evidence="4">The sequence shown here is derived from an EMBL/GenBank/DDBJ whole genome shotgun (WGS) entry which is preliminary data.</text>
</comment>
<sequence>MDNVSKLISWGHWFSSFNILFALIIAIRYLVAAEWPPTLLGQSYLLISWLGHFSFISFAFYLVFIFPISFLVPYERMLRLLAVFASTAGLTILLLDTQSFSLFRFHLNPLMWQYLFNDNNPSTANLLFIAIPFIFLLQLTASELIWRNLRPLYLANRGPKIAATLIVAFLLTHLVNIWADATFYRPITMQKANFPLSYPMTAKSFLIRQGWVDEAEIRAHQNPHHEGRTIKYPLRKIEHNLQTQYPNIVVIMVDALRADMLNSTNMPNLARFAQMSTNYRSHFSGGNHEDLGIYSFFYGLPGRYWPDIEQNKTPSVLLSNLQLAGYELGLFSSNQAPSLQSIAANSQLDVATNEGAVKGDIKAINEWKDWQKENQSKPSFSFIYLTAASAMETPPDYPELFSPTAITLKNKQIADSQQQEALFNRYKNAISYTDVLLAQVFDSLTQSNQFDDSIVIITGAHGQEFNDLGTNQWGSHSNYGWPQTQVPLVIHWPGQTPEQIDQDTSHLDMVPTLMEQVLATKTPSRFYSTGQNLREPLKRNYILMGDDNDYVVYQKDSIIELNAKGDTYVLDRSYQPIPKAEPDVSVLMQVLNDLRRFYPTK</sequence>
<feature type="transmembrane region" description="Helical" evidence="1">
    <location>
        <begin position="161"/>
        <end position="179"/>
    </location>
</feature>
<evidence type="ECO:0000259" key="2">
    <source>
        <dbReference type="Pfam" id="PF00884"/>
    </source>
</evidence>
<proteinExistence type="predicted"/>
<dbReference type="InterPro" id="IPR012159">
    <property type="entry name" value="YejM-like"/>
</dbReference>
<dbReference type="PANTHER" id="PTHR43751:SF3">
    <property type="entry name" value="SULFATASE N-TERMINAL DOMAIN-CONTAINING PROTEIN"/>
    <property type="match status" value="1"/>
</dbReference>
<gene>
    <name evidence="4" type="ORF">K6Y31_00600</name>
</gene>
<name>A0ABS8W719_9GAMM</name>
<dbReference type="Proteomes" id="UP001201273">
    <property type="component" value="Unassembled WGS sequence"/>
</dbReference>
<evidence type="ECO:0000313" key="4">
    <source>
        <dbReference type="EMBL" id="MCE2593321.1"/>
    </source>
</evidence>
<dbReference type="Pfam" id="PF11893">
    <property type="entry name" value="DUF3413"/>
    <property type="match status" value="1"/>
</dbReference>
<dbReference type="InterPro" id="IPR024588">
    <property type="entry name" value="YejM_N"/>
</dbReference>
<evidence type="ECO:0000259" key="3">
    <source>
        <dbReference type="Pfam" id="PF11893"/>
    </source>
</evidence>
<dbReference type="CDD" id="cd16148">
    <property type="entry name" value="sulfatase_like"/>
    <property type="match status" value="1"/>
</dbReference>
<organism evidence="4 5">
    <name type="scientific">Motilimonas cestriensis</name>
    <dbReference type="NCBI Taxonomy" id="2742685"/>
    <lineage>
        <taxon>Bacteria</taxon>
        <taxon>Pseudomonadati</taxon>
        <taxon>Pseudomonadota</taxon>
        <taxon>Gammaproteobacteria</taxon>
        <taxon>Alteromonadales</taxon>
        <taxon>Alteromonadales genera incertae sedis</taxon>
        <taxon>Motilimonas</taxon>
    </lineage>
</organism>
<dbReference type="EMBL" id="JAIMJA010000001">
    <property type="protein sequence ID" value="MCE2593321.1"/>
    <property type="molecule type" value="Genomic_DNA"/>
</dbReference>
<dbReference type="InterPro" id="IPR052701">
    <property type="entry name" value="GAG_Ulvan_Degrading_Sulfatases"/>
</dbReference>
<evidence type="ECO:0000313" key="5">
    <source>
        <dbReference type="Proteomes" id="UP001201273"/>
    </source>
</evidence>
<dbReference type="InterPro" id="IPR000917">
    <property type="entry name" value="Sulfatase_N"/>
</dbReference>
<feature type="transmembrane region" description="Helical" evidence="1">
    <location>
        <begin position="123"/>
        <end position="141"/>
    </location>
</feature>
<dbReference type="SUPFAM" id="SSF53649">
    <property type="entry name" value="Alkaline phosphatase-like"/>
    <property type="match status" value="1"/>
</dbReference>
<feature type="transmembrane region" description="Helical" evidence="1">
    <location>
        <begin position="80"/>
        <end position="103"/>
    </location>
</feature>
<dbReference type="Pfam" id="PF00884">
    <property type="entry name" value="Sulfatase"/>
    <property type="match status" value="1"/>
</dbReference>
<feature type="domain" description="Sulfatase N-terminal" evidence="2">
    <location>
        <begin position="246"/>
        <end position="516"/>
    </location>
</feature>
<keyword evidence="1" id="KW-0812">Transmembrane</keyword>
<evidence type="ECO:0000256" key="1">
    <source>
        <dbReference type="SAM" id="Phobius"/>
    </source>
</evidence>
<accession>A0ABS8W719</accession>
<feature type="transmembrane region" description="Helical" evidence="1">
    <location>
        <begin position="43"/>
        <end position="68"/>
    </location>
</feature>
<keyword evidence="1" id="KW-1133">Transmembrane helix</keyword>
<dbReference type="Gene3D" id="3.40.720.10">
    <property type="entry name" value="Alkaline Phosphatase, subunit A"/>
    <property type="match status" value="1"/>
</dbReference>
<feature type="transmembrane region" description="Helical" evidence="1">
    <location>
        <begin position="12"/>
        <end position="31"/>
    </location>
</feature>
<dbReference type="RefSeq" id="WP_233050940.1">
    <property type="nucleotide sequence ID" value="NZ_JAIMJA010000001.1"/>
</dbReference>
<dbReference type="PANTHER" id="PTHR43751">
    <property type="entry name" value="SULFATASE"/>
    <property type="match status" value="1"/>
</dbReference>
<feature type="domain" description="Inner membrane protein YejM N-terminal" evidence="3">
    <location>
        <begin position="2"/>
        <end position="238"/>
    </location>
</feature>
<keyword evidence="1" id="KW-0472">Membrane</keyword>
<dbReference type="PIRSF" id="PIRSF004950">
    <property type="entry name" value="Mmb_sulf_HI0842"/>
    <property type="match status" value="1"/>
</dbReference>
<dbReference type="InterPro" id="IPR017850">
    <property type="entry name" value="Alkaline_phosphatase_core_sf"/>
</dbReference>
<keyword evidence="5" id="KW-1185">Reference proteome</keyword>
<protein>
    <submittedName>
        <fullName evidence="4">DUF3413 domain-containing protein</fullName>
    </submittedName>
</protein>
<reference evidence="4 5" key="1">
    <citation type="journal article" date="2022" name="Environ. Microbiol. Rep.">
        <title>Eco-phylogenetic analyses reveal divergent evolution of vitamin B12 metabolism in the marine bacterial family 'Psychromonadaceae'.</title>
        <authorList>
            <person name="Jin X."/>
            <person name="Yang Y."/>
            <person name="Cao H."/>
            <person name="Gao B."/>
            <person name="Zhao Z."/>
        </authorList>
    </citation>
    <scope>NUCLEOTIDE SEQUENCE [LARGE SCALE GENOMIC DNA]</scope>
    <source>
        <strain evidence="4 5">MKS20</strain>
    </source>
</reference>